<name>A0ABV0RP31_9TELE</name>
<feature type="non-terminal residue" evidence="1">
    <location>
        <position position="66"/>
    </location>
</feature>
<sequence>VRVICVCGRRSLTAACVRVPATNMPAAATMGTSTYWEEGTAAAWETSGSTLLTSEKQVTRIMNSHE</sequence>
<protein>
    <submittedName>
        <fullName evidence="1">Uncharacterized protein</fullName>
    </submittedName>
</protein>
<dbReference type="EMBL" id="JAHRIN010051658">
    <property type="protein sequence ID" value="MEQ2209681.1"/>
    <property type="molecule type" value="Genomic_DNA"/>
</dbReference>
<proteinExistence type="predicted"/>
<organism evidence="1 2">
    <name type="scientific">Xenoophorus captivus</name>
    <dbReference type="NCBI Taxonomy" id="1517983"/>
    <lineage>
        <taxon>Eukaryota</taxon>
        <taxon>Metazoa</taxon>
        <taxon>Chordata</taxon>
        <taxon>Craniata</taxon>
        <taxon>Vertebrata</taxon>
        <taxon>Euteleostomi</taxon>
        <taxon>Actinopterygii</taxon>
        <taxon>Neopterygii</taxon>
        <taxon>Teleostei</taxon>
        <taxon>Neoteleostei</taxon>
        <taxon>Acanthomorphata</taxon>
        <taxon>Ovalentaria</taxon>
        <taxon>Atherinomorphae</taxon>
        <taxon>Cyprinodontiformes</taxon>
        <taxon>Goodeidae</taxon>
        <taxon>Xenoophorus</taxon>
    </lineage>
</organism>
<accession>A0ABV0RP31</accession>
<feature type="non-terminal residue" evidence="1">
    <location>
        <position position="1"/>
    </location>
</feature>
<evidence type="ECO:0000313" key="1">
    <source>
        <dbReference type="EMBL" id="MEQ2209681.1"/>
    </source>
</evidence>
<evidence type="ECO:0000313" key="2">
    <source>
        <dbReference type="Proteomes" id="UP001434883"/>
    </source>
</evidence>
<gene>
    <name evidence="1" type="ORF">XENOCAPTIV_002436</name>
</gene>
<reference evidence="1 2" key="1">
    <citation type="submission" date="2021-06" db="EMBL/GenBank/DDBJ databases">
        <authorList>
            <person name="Palmer J.M."/>
        </authorList>
    </citation>
    <scope>NUCLEOTIDE SEQUENCE [LARGE SCALE GENOMIC DNA]</scope>
    <source>
        <strain evidence="1 2">XC_2019</strain>
        <tissue evidence="1">Muscle</tissue>
    </source>
</reference>
<keyword evidence="2" id="KW-1185">Reference proteome</keyword>
<comment type="caution">
    <text evidence="1">The sequence shown here is derived from an EMBL/GenBank/DDBJ whole genome shotgun (WGS) entry which is preliminary data.</text>
</comment>
<dbReference type="Proteomes" id="UP001434883">
    <property type="component" value="Unassembled WGS sequence"/>
</dbReference>